<evidence type="ECO:0000313" key="2">
    <source>
        <dbReference type="Proteomes" id="UP001500064"/>
    </source>
</evidence>
<sequence length="47" mass="4715">MRTFALGVLTGVLAATIVASLLFALTDHTSPATTTRSAPVTAQLGDG</sequence>
<accession>A0ABN2I3S2</accession>
<gene>
    <name evidence="1" type="ORF">GCM10009733_111140</name>
</gene>
<dbReference type="Proteomes" id="UP001500064">
    <property type="component" value="Unassembled WGS sequence"/>
</dbReference>
<protein>
    <recommendedName>
        <fullName evidence="3">DUF2613 family protein</fullName>
    </recommendedName>
</protein>
<dbReference type="RefSeq" id="WP_346115459.1">
    <property type="nucleotide sequence ID" value="NZ_BAAAMU010000250.1"/>
</dbReference>
<name>A0ABN2I3S2_9ACTN</name>
<keyword evidence="2" id="KW-1185">Reference proteome</keyword>
<evidence type="ECO:0008006" key="3">
    <source>
        <dbReference type="Google" id="ProtNLM"/>
    </source>
</evidence>
<proteinExistence type="predicted"/>
<comment type="caution">
    <text evidence="1">The sequence shown here is derived from an EMBL/GenBank/DDBJ whole genome shotgun (WGS) entry which is preliminary data.</text>
</comment>
<evidence type="ECO:0000313" key="1">
    <source>
        <dbReference type="EMBL" id="GAA1698109.1"/>
    </source>
</evidence>
<organism evidence="1 2">
    <name type="scientific">Nonomuraea maheshkhaliensis</name>
    <dbReference type="NCBI Taxonomy" id="419590"/>
    <lineage>
        <taxon>Bacteria</taxon>
        <taxon>Bacillati</taxon>
        <taxon>Actinomycetota</taxon>
        <taxon>Actinomycetes</taxon>
        <taxon>Streptosporangiales</taxon>
        <taxon>Streptosporangiaceae</taxon>
        <taxon>Nonomuraea</taxon>
    </lineage>
</organism>
<reference evidence="1 2" key="1">
    <citation type="journal article" date="2019" name="Int. J. Syst. Evol. Microbiol.">
        <title>The Global Catalogue of Microorganisms (GCM) 10K type strain sequencing project: providing services to taxonomists for standard genome sequencing and annotation.</title>
        <authorList>
            <consortium name="The Broad Institute Genomics Platform"/>
            <consortium name="The Broad Institute Genome Sequencing Center for Infectious Disease"/>
            <person name="Wu L."/>
            <person name="Ma J."/>
        </authorList>
    </citation>
    <scope>NUCLEOTIDE SEQUENCE [LARGE SCALE GENOMIC DNA]</scope>
    <source>
        <strain evidence="1 2">JCM 13929</strain>
    </source>
</reference>
<dbReference type="EMBL" id="BAAAMU010000250">
    <property type="protein sequence ID" value="GAA1698109.1"/>
    <property type="molecule type" value="Genomic_DNA"/>
</dbReference>